<comment type="caution">
    <text evidence="4">The sequence shown here is derived from an EMBL/GenBank/DDBJ whole genome shotgun (WGS) entry which is preliminary data.</text>
</comment>
<dbReference type="InterPro" id="IPR003103">
    <property type="entry name" value="BAG_domain"/>
</dbReference>
<evidence type="ECO:0000313" key="5">
    <source>
        <dbReference type="Proteomes" id="UP001182556"/>
    </source>
</evidence>
<evidence type="ECO:0000259" key="3">
    <source>
        <dbReference type="Pfam" id="PF02179"/>
    </source>
</evidence>
<protein>
    <recommendedName>
        <fullName evidence="3">BAG domain-containing protein</fullName>
    </recommendedName>
</protein>
<dbReference type="Gene3D" id="1.20.58.120">
    <property type="entry name" value="BAG domain"/>
    <property type="match status" value="1"/>
</dbReference>
<feature type="region of interest" description="Disordered" evidence="2">
    <location>
        <begin position="254"/>
        <end position="321"/>
    </location>
</feature>
<accession>A0AAD9FTX1</accession>
<feature type="compositionally biased region" description="Basic and acidic residues" evidence="2">
    <location>
        <begin position="257"/>
        <end position="321"/>
    </location>
</feature>
<sequence length="656" mass="72610">MQRTDDFSLLTLHLNNPLNNALLPLLLVSSQINQPTATMSFYAYPYYPVQRRQSPTYPHPATFATSPFPSPAAYHPTASPVYGYDHEDIEAEERAALAHLRAIQQRKEAAQLAARREAAIQARIEAEREAAFAAAIERERARQEAIRQEAARQEAIRRAVAIEQHRQELLRRRQAAIAAQQEAARRAIECRKQDEARKRIACARRCAEGCGRSPVSTPKETKEDSHEEDSHDEWKQINDILGSLFGFNFVPETTTTEETKESTEEKKEEPKPVEVKEAPKPVEAPKVEENPKDKAEEKARVSTPAKEDKAEPKPATDAKAEIDLNDLISSFLGFNVQPATSEDKSTPGAENITNRLNDFLNQFGLEFEPLSEEKVESSSSAPKPTVSPRPTPAPATPKEDVKPAPAVEGKGKAVAEGEKPAKSAQPSVETAPAPDPKVALNKLRDISQELHLVTQSFTFPEHLAFASTPASDDVVPPLLFNKQNSKYHAQAHKLLQLLLAVDGVSSGGDREVRKQRKALVKAIEGAIEGLEKKRDEAWQEVKERRDRGEESDDEGSVSSWATETPEDHPTSPAEPEVTPQPVEQEQPTERSEEVQGFEIPSATEQAAEKTEQVEVIEETKAEDNEAKDTTEREVSGDAAKAEAKPSSEKEEGYELL</sequence>
<dbReference type="InterPro" id="IPR036533">
    <property type="entry name" value="BAG_dom_sf"/>
</dbReference>
<feature type="compositionally biased region" description="Low complexity" evidence="2">
    <location>
        <begin position="574"/>
        <end position="585"/>
    </location>
</feature>
<feature type="compositionally biased region" description="Basic and acidic residues" evidence="2">
    <location>
        <begin position="409"/>
        <end position="421"/>
    </location>
</feature>
<feature type="region of interest" description="Disordered" evidence="2">
    <location>
        <begin position="531"/>
        <end position="656"/>
    </location>
</feature>
<feature type="compositionally biased region" description="Basic and acidic residues" evidence="2">
    <location>
        <begin position="606"/>
        <end position="656"/>
    </location>
</feature>
<dbReference type="Proteomes" id="UP001182556">
    <property type="component" value="Unassembled WGS sequence"/>
</dbReference>
<evidence type="ECO:0000313" key="4">
    <source>
        <dbReference type="EMBL" id="KAK1926251.1"/>
    </source>
</evidence>
<dbReference type="GO" id="GO:0051087">
    <property type="term" value="F:protein-folding chaperone binding"/>
    <property type="evidence" value="ECO:0007669"/>
    <property type="project" value="InterPro"/>
</dbReference>
<keyword evidence="1" id="KW-0175">Coiled coil</keyword>
<dbReference type="SUPFAM" id="SSF63491">
    <property type="entry name" value="BAG domain"/>
    <property type="match status" value="1"/>
</dbReference>
<evidence type="ECO:0000256" key="1">
    <source>
        <dbReference type="SAM" id="Coils"/>
    </source>
</evidence>
<feature type="region of interest" description="Disordered" evidence="2">
    <location>
        <begin position="209"/>
        <end position="232"/>
    </location>
</feature>
<gene>
    <name evidence="4" type="ORF">DB88DRAFT_481228</name>
</gene>
<proteinExistence type="predicted"/>
<dbReference type="Pfam" id="PF02179">
    <property type="entry name" value="BAG"/>
    <property type="match status" value="1"/>
</dbReference>
<name>A0AAD9FTX1_PAPLA</name>
<reference evidence="4" key="1">
    <citation type="submission" date="2023-02" db="EMBL/GenBank/DDBJ databases">
        <title>Identification and recombinant expression of a fungal hydrolase from Papiliotrema laurentii that hydrolyzes apple cutin and clears colloidal polyester polyurethane.</title>
        <authorList>
            <consortium name="DOE Joint Genome Institute"/>
            <person name="Roman V.A."/>
            <person name="Bojanowski C."/>
            <person name="Crable B.R."/>
            <person name="Wagner D.N."/>
            <person name="Hung C.S."/>
            <person name="Nadeau L.J."/>
            <person name="Schratz L."/>
            <person name="Haridas S."/>
            <person name="Pangilinan J."/>
            <person name="Lipzen A."/>
            <person name="Na H."/>
            <person name="Yan M."/>
            <person name="Ng V."/>
            <person name="Grigoriev I.V."/>
            <person name="Spatafora J.W."/>
            <person name="Barlow D."/>
            <person name="Biffinger J."/>
            <person name="Kelley-Loughnane N."/>
            <person name="Varaljay V.A."/>
            <person name="Crookes-Goodson W.J."/>
        </authorList>
    </citation>
    <scope>NUCLEOTIDE SEQUENCE</scope>
    <source>
        <strain evidence="4">5307AH</strain>
    </source>
</reference>
<feature type="coiled-coil region" evidence="1">
    <location>
        <begin position="109"/>
        <end position="172"/>
    </location>
</feature>
<feature type="compositionally biased region" description="Pro residues" evidence="2">
    <location>
        <begin position="385"/>
        <end position="395"/>
    </location>
</feature>
<dbReference type="EMBL" id="JAODAN010000002">
    <property type="protein sequence ID" value="KAK1926251.1"/>
    <property type="molecule type" value="Genomic_DNA"/>
</dbReference>
<organism evidence="4 5">
    <name type="scientific">Papiliotrema laurentii</name>
    <name type="common">Cryptococcus laurentii</name>
    <dbReference type="NCBI Taxonomy" id="5418"/>
    <lineage>
        <taxon>Eukaryota</taxon>
        <taxon>Fungi</taxon>
        <taxon>Dikarya</taxon>
        <taxon>Basidiomycota</taxon>
        <taxon>Agaricomycotina</taxon>
        <taxon>Tremellomycetes</taxon>
        <taxon>Tremellales</taxon>
        <taxon>Rhynchogastremaceae</taxon>
        <taxon>Papiliotrema</taxon>
    </lineage>
</organism>
<feature type="compositionally biased region" description="Basic and acidic residues" evidence="2">
    <location>
        <begin position="531"/>
        <end position="548"/>
    </location>
</feature>
<feature type="domain" description="BAG" evidence="3">
    <location>
        <begin position="484"/>
        <end position="532"/>
    </location>
</feature>
<feature type="region of interest" description="Disordered" evidence="2">
    <location>
        <begin position="367"/>
        <end position="436"/>
    </location>
</feature>
<dbReference type="AlphaFoldDB" id="A0AAD9FTX1"/>
<feature type="compositionally biased region" description="Basic and acidic residues" evidence="2">
    <location>
        <begin position="219"/>
        <end position="232"/>
    </location>
</feature>
<evidence type="ECO:0000256" key="2">
    <source>
        <dbReference type="SAM" id="MobiDB-lite"/>
    </source>
</evidence>
<keyword evidence="5" id="KW-1185">Reference proteome</keyword>